<organism evidence="1 4">
    <name type="scientific">Xanthocytophaga flava</name>
    <dbReference type="NCBI Taxonomy" id="3048013"/>
    <lineage>
        <taxon>Bacteria</taxon>
        <taxon>Pseudomonadati</taxon>
        <taxon>Bacteroidota</taxon>
        <taxon>Cytophagia</taxon>
        <taxon>Cytophagales</taxon>
        <taxon>Rhodocytophagaceae</taxon>
        <taxon>Xanthocytophaga</taxon>
    </lineage>
</organism>
<dbReference type="RefSeq" id="WP_313976083.1">
    <property type="nucleotide sequence ID" value="NZ_JASJOR010000004.1"/>
</dbReference>
<gene>
    <name evidence="1" type="ORF">QNI16_04305</name>
    <name evidence="2" type="ORF">QNI19_13170</name>
</gene>
<dbReference type="Proteomes" id="UP001241110">
    <property type="component" value="Unassembled WGS sequence"/>
</dbReference>
<name>A0AAE3QMB6_9BACT</name>
<evidence type="ECO:0000313" key="3">
    <source>
        <dbReference type="Proteomes" id="UP001228581"/>
    </source>
</evidence>
<dbReference type="AlphaFoldDB" id="A0AAE3QMB6"/>
<reference evidence="1 3" key="1">
    <citation type="submission" date="2023-05" db="EMBL/GenBank/DDBJ databases">
        <authorList>
            <person name="Zhang X."/>
        </authorList>
    </citation>
    <scope>NUCLEOTIDE SEQUENCE</scope>
    <source>
        <strain evidence="2 3">DM2B3-1</strain>
        <strain evidence="1">YF14B1</strain>
    </source>
</reference>
<sequence>MKLICIDDTCKPNEVQQKNWIKKGVEYTALRLYRNPLSGDQFFALEEVQPDAPYAGYKVQRFSFDIDEFMKTFVEQKETVEEPELV</sequence>
<protein>
    <submittedName>
        <fullName evidence="1">Uncharacterized protein</fullName>
    </submittedName>
</protein>
<proteinExistence type="predicted"/>
<dbReference type="EMBL" id="JASJOS010000002">
    <property type="protein sequence ID" value="MDJ1479695.1"/>
    <property type="molecule type" value="Genomic_DNA"/>
</dbReference>
<dbReference type="Proteomes" id="UP001228581">
    <property type="component" value="Unassembled WGS sequence"/>
</dbReference>
<evidence type="ECO:0000313" key="4">
    <source>
        <dbReference type="Proteomes" id="UP001241110"/>
    </source>
</evidence>
<keyword evidence="3" id="KW-1185">Reference proteome</keyword>
<evidence type="ECO:0000313" key="2">
    <source>
        <dbReference type="EMBL" id="MDJ1493887.1"/>
    </source>
</evidence>
<evidence type="ECO:0000313" key="1">
    <source>
        <dbReference type="EMBL" id="MDJ1479695.1"/>
    </source>
</evidence>
<dbReference type="EMBL" id="JASJOT010000007">
    <property type="protein sequence ID" value="MDJ1493887.1"/>
    <property type="molecule type" value="Genomic_DNA"/>
</dbReference>
<accession>A0AAE3QMB6</accession>
<comment type="caution">
    <text evidence="1">The sequence shown here is derived from an EMBL/GenBank/DDBJ whole genome shotgun (WGS) entry which is preliminary data.</text>
</comment>